<feature type="domain" description="NlpC/P60" evidence="7">
    <location>
        <begin position="150"/>
        <end position="262"/>
    </location>
</feature>
<evidence type="ECO:0000313" key="8">
    <source>
        <dbReference type="EMBL" id="MDO7883428.1"/>
    </source>
</evidence>
<sequence length="262" mass="26808">MTNVGPELHRSTETPSNDSPALASGLPVPAAFTKASPSKRKSNFLSVAVTALVVPGIFATMALPAYAFQPVQDTTAADATVALQALKESDAQTVTVAAAAASVAATRDGFSATTHEEIVAEQARAAAAAAYAAYSGPSIGDLLANPPYPNFDLAQVAAVAQQYQGVPYVYGGNTPAGFDCSGFVSFVYAQFGIALPHSVSGIAAMGTPIATEAALPGDIVTMSGHNGIYLGGGMFIDAPSEGRVVEIRPIYTSDYYIVRIGI</sequence>
<dbReference type="InterPro" id="IPR051202">
    <property type="entry name" value="Peptidase_C40"/>
</dbReference>
<evidence type="ECO:0000313" key="9">
    <source>
        <dbReference type="Proteomes" id="UP001241072"/>
    </source>
</evidence>
<evidence type="ECO:0000256" key="4">
    <source>
        <dbReference type="ARBA" id="ARBA00022807"/>
    </source>
</evidence>
<name>A0ABT9BQY7_9MICO</name>
<dbReference type="InterPro" id="IPR038765">
    <property type="entry name" value="Papain-like_cys_pep_sf"/>
</dbReference>
<evidence type="ECO:0000259" key="7">
    <source>
        <dbReference type="PROSITE" id="PS51935"/>
    </source>
</evidence>
<organism evidence="8 9">
    <name type="scientific">Antiquaquibacter soli</name>
    <dbReference type="NCBI Taxonomy" id="3064523"/>
    <lineage>
        <taxon>Bacteria</taxon>
        <taxon>Bacillati</taxon>
        <taxon>Actinomycetota</taxon>
        <taxon>Actinomycetes</taxon>
        <taxon>Micrococcales</taxon>
        <taxon>Microbacteriaceae</taxon>
        <taxon>Antiquaquibacter</taxon>
    </lineage>
</organism>
<evidence type="ECO:0000256" key="5">
    <source>
        <dbReference type="SAM" id="MobiDB-lite"/>
    </source>
</evidence>
<comment type="caution">
    <text evidence="8">The sequence shown here is derived from an EMBL/GenBank/DDBJ whole genome shotgun (WGS) entry which is preliminary data.</text>
</comment>
<keyword evidence="9" id="KW-1185">Reference proteome</keyword>
<feature type="region of interest" description="Disordered" evidence="5">
    <location>
        <begin position="1"/>
        <end position="23"/>
    </location>
</feature>
<keyword evidence="2" id="KW-0645">Protease</keyword>
<keyword evidence="6" id="KW-1133">Transmembrane helix</keyword>
<keyword evidence="4" id="KW-0788">Thiol protease</keyword>
<dbReference type="PROSITE" id="PS51935">
    <property type="entry name" value="NLPC_P60"/>
    <property type="match status" value="1"/>
</dbReference>
<dbReference type="InterPro" id="IPR000064">
    <property type="entry name" value="NLP_P60_dom"/>
</dbReference>
<comment type="similarity">
    <text evidence="1">Belongs to the peptidase C40 family.</text>
</comment>
<dbReference type="RefSeq" id="WP_305003856.1">
    <property type="nucleotide sequence ID" value="NZ_JAUQUB010000005.1"/>
</dbReference>
<dbReference type="Pfam" id="PF00877">
    <property type="entry name" value="NLPC_P60"/>
    <property type="match status" value="1"/>
</dbReference>
<evidence type="ECO:0000256" key="6">
    <source>
        <dbReference type="SAM" id="Phobius"/>
    </source>
</evidence>
<dbReference type="Gene3D" id="3.90.1720.10">
    <property type="entry name" value="endopeptidase domain like (from Nostoc punctiforme)"/>
    <property type="match status" value="1"/>
</dbReference>
<reference evidence="8 9" key="1">
    <citation type="submission" date="2023-07" db="EMBL/GenBank/DDBJ databases">
        <title>Protaetiibacter sp. nov WY-16 isolated from soil.</title>
        <authorList>
            <person name="Liu B."/>
            <person name="Wan Y."/>
        </authorList>
    </citation>
    <scope>NUCLEOTIDE SEQUENCE [LARGE SCALE GENOMIC DNA]</scope>
    <source>
        <strain evidence="8 9">WY-16</strain>
    </source>
</reference>
<keyword evidence="6" id="KW-0472">Membrane</keyword>
<gene>
    <name evidence="8" type="ORF">Q5716_14435</name>
</gene>
<proteinExistence type="inferred from homology"/>
<protein>
    <submittedName>
        <fullName evidence="8">C40 family peptidase</fullName>
    </submittedName>
</protein>
<feature type="transmembrane region" description="Helical" evidence="6">
    <location>
        <begin position="44"/>
        <end position="68"/>
    </location>
</feature>
<dbReference type="EMBL" id="JAUQUB010000005">
    <property type="protein sequence ID" value="MDO7883428.1"/>
    <property type="molecule type" value="Genomic_DNA"/>
</dbReference>
<keyword evidence="6" id="KW-0812">Transmembrane</keyword>
<evidence type="ECO:0000256" key="2">
    <source>
        <dbReference type="ARBA" id="ARBA00022670"/>
    </source>
</evidence>
<dbReference type="SUPFAM" id="SSF54001">
    <property type="entry name" value="Cysteine proteinases"/>
    <property type="match status" value="1"/>
</dbReference>
<dbReference type="PANTHER" id="PTHR47053">
    <property type="entry name" value="MUREIN DD-ENDOPEPTIDASE MEPH-RELATED"/>
    <property type="match status" value="1"/>
</dbReference>
<evidence type="ECO:0000256" key="3">
    <source>
        <dbReference type="ARBA" id="ARBA00022801"/>
    </source>
</evidence>
<accession>A0ABT9BQY7</accession>
<dbReference type="Proteomes" id="UP001241072">
    <property type="component" value="Unassembled WGS sequence"/>
</dbReference>
<evidence type="ECO:0000256" key="1">
    <source>
        <dbReference type="ARBA" id="ARBA00007074"/>
    </source>
</evidence>
<keyword evidence="3" id="KW-0378">Hydrolase</keyword>
<dbReference type="PANTHER" id="PTHR47053:SF1">
    <property type="entry name" value="MUREIN DD-ENDOPEPTIDASE MEPH-RELATED"/>
    <property type="match status" value="1"/>
</dbReference>